<dbReference type="RefSeq" id="WP_172185413.1">
    <property type="nucleotide sequence ID" value="NZ_CAWPPK010000285.1"/>
</dbReference>
<protein>
    <submittedName>
        <fullName evidence="2">Haloalkane dehalogenase</fullName>
        <ecNumber evidence="2">3.8.1.5</ecNumber>
    </submittedName>
</protein>
<dbReference type="InterPro" id="IPR050228">
    <property type="entry name" value="Carboxylesterase_BioH"/>
</dbReference>
<dbReference type="PANTHER" id="PTHR43194">
    <property type="entry name" value="HYDROLASE ALPHA/BETA FOLD FAMILY"/>
    <property type="match status" value="1"/>
</dbReference>
<dbReference type="Proteomes" id="UP000702425">
    <property type="component" value="Unassembled WGS sequence"/>
</dbReference>
<dbReference type="InterPro" id="IPR029058">
    <property type="entry name" value="AB_hydrolase_fold"/>
</dbReference>
<evidence type="ECO:0000259" key="1">
    <source>
        <dbReference type="Pfam" id="PF00561"/>
    </source>
</evidence>
<dbReference type="SUPFAM" id="SSF53474">
    <property type="entry name" value="alpha/beta-Hydrolases"/>
    <property type="match status" value="1"/>
</dbReference>
<gene>
    <name evidence="2" type="primary">dhaA_1</name>
    <name evidence="2" type="ORF">E5S67_00628</name>
</gene>
<dbReference type="PRINTS" id="PR00111">
    <property type="entry name" value="ABHYDROLASE"/>
</dbReference>
<dbReference type="GO" id="GO:0018786">
    <property type="term" value="F:haloalkane dehalogenase activity"/>
    <property type="evidence" value="ECO:0007669"/>
    <property type="project" value="UniProtKB-EC"/>
</dbReference>
<dbReference type="Pfam" id="PF00561">
    <property type="entry name" value="Abhydrolase_1"/>
    <property type="match status" value="1"/>
</dbReference>
<evidence type="ECO:0000313" key="3">
    <source>
        <dbReference type="Proteomes" id="UP000702425"/>
    </source>
</evidence>
<accession>A0ABX2CRB5</accession>
<dbReference type="EC" id="3.8.1.5" evidence="2"/>
<dbReference type="InterPro" id="IPR000639">
    <property type="entry name" value="Epox_hydrolase-like"/>
</dbReference>
<sequence>MSIDEKIVEVGPLQWFYRETNPVNETGKLPVLLLHGLPSQSFTWTVIMPDLAAQGFRSIAPDWVGYGRSTKPDKRDFSYTPDAFVDALTGFIQAIELDRFYLVVQGFLASAGIQYALRNPDKIERLAIINTPVSADIKLPWKMQQLGLPFIGDMMTQDPLLVDRTLEGGSRQTISDKDLDVYRRPFLKSSDAGRSLMNTVRNIQLSQSMAEIESGWKAWTRPTLFVWGLTDPWLSVEPAQKLVGSLQNAELVTLEQAGHYPQEHWSEKVGDALITFLRRQEVK</sequence>
<keyword evidence="2" id="KW-0378">Hydrolase</keyword>
<name>A0ABX2CRB5_9CYAN</name>
<organism evidence="2 3">
    <name type="scientific">Microcoleus asticus IPMA8</name>
    <dbReference type="NCBI Taxonomy" id="2563858"/>
    <lineage>
        <taxon>Bacteria</taxon>
        <taxon>Bacillati</taxon>
        <taxon>Cyanobacteriota</taxon>
        <taxon>Cyanophyceae</taxon>
        <taxon>Oscillatoriophycideae</taxon>
        <taxon>Oscillatoriales</taxon>
        <taxon>Microcoleaceae</taxon>
        <taxon>Microcoleus</taxon>
        <taxon>Microcoleus asticus</taxon>
    </lineage>
</organism>
<dbReference type="EMBL" id="SRRZ01000007">
    <property type="protein sequence ID" value="NQE32911.1"/>
    <property type="molecule type" value="Genomic_DNA"/>
</dbReference>
<evidence type="ECO:0000313" key="2">
    <source>
        <dbReference type="EMBL" id="NQE32911.1"/>
    </source>
</evidence>
<dbReference type="PRINTS" id="PR00412">
    <property type="entry name" value="EPOXHYDRLASE"/>
</dbReference>
<dbReference type="Gene3D" id="3.40.50.1820">
    <property type="entry name" value="alpha/beta hydrolase"/>
    <property type="match status" value="1"/>
</dbReference>
<reference evidence="2 3" key="1">
    <citation type="journal article" date="2020" name="Sci. Rep.">
        <title>A novel cyanobacterial geosmin producer, revising GeoA distribution and dispersion patterns in Bacteria.</title>
        <authorList>
            <person name="Churro C."/>
            <person name="Semedo-Aguiar A.P."/>
            <person name="Silva A.D."/>
            <person name="Pereira-Leal J.B."/>
            <person name="Leite R.B."/>
        </authorList>
    </citation>
    <scope>NUCLEOTIDE SEQUENCE [LARGE SCALE GENOMIC DNA]</scope>
    <source>
        <strain evidence="2 3">IPMA8</strain>
    </source>
</reference>
<keyword evidence="3" id="KW-1185">Reference proteome</keyword>
<dbReference type="PANTHER" id="PTHR43194:SF2">
    <property type="entry name" value="PEROXISOMAL MEMBRANE PROTEIN LPX1"/>
    <property type="match status" value="1"/>
</dbReference>
<dbReference type="InterPro" id="IPR000073">
    <property type="entry name" value="AB_hydrolase_1"/>
</dbReference>
<feature type="domain" description="AB hydrolase-1" evidence="1">
    <location>
        <begin position="30"/>
        <end position="263"/>
    </location>
</feature>
<proteinExistence type="predicted"/>
<comment type="caution">
    <text evidence="2">The sequence shown here is derived from an EMBL/GenBank/DDBJ whole genome shotgun (WGS) entry which is preliminary data.</text>
</comment>